<gene>
    <name evidence="4" type="primary">sdhE</name>
    <name evidence="4" type="ORF">KBTEX_00915</name>
</gene>
<dbReference type="InterPro" id="IPR005631">
    <property type="entry name" value="SDH"/>
</dbReference>
<evidence type="ECO:0000256" key="1">
    <source>
        <dbReference type="ARBA" id="ARBA00004496"/>
    </source>
</evidence>
<evidence type="ECO:0000313" key="4">
    <source>
        <dbReference type="EMBL" id="QEA04607.1"/>
    </source>
</evidence>
<dbReference type="AlphaFoldDB" id="A0A5B8RD25"/>
<dbReference type="PANTHER" id="PTHR39585">
    <property type="entry name" value="FAD ASSEMBLY FACTOR SDHE"/>
    <property type="match status" value="1"/>
</dbReference>
<reference evidence="4" key="1">
    <citation type="submission" date="2019-06" db="EMBL/GenBank/DDBJ databases">
        <authorList>
            <person name="Murdoch R.W."/>
            <person name="Fathepure B."/>
        </authorList>
    </citation>
    <scope>NUCLEOTIDE SEQUENCE</scope>
</reference>
<name>A0A5B8RD25_9ZZZZ</name>
<sequence length="79" mass="9300">MSEVSRLRWRCRRGTKELDFLLERFVSRRYDALDEDGRRAFEQLLDQEDDALADWLLTGASEPTDGSLRDIVRRVRDGV</sequence>
<evidence type="ECO:0000256" key="3">
    <source>
        <dbReference type="ARBA" id="ARBA00023186"/>
    </source>
</evidence>
<keyword evidence="3" id="KW-0143">Chaperone</keyword>
<dbReference type="Pfam" id="PF03937">
    <property type="entry name" value="Sdh5"/>
    <property type="match status" value="1"/>
</dbReference>
<dbReference type="InterPro" id="IPR036714">
    <property type="entry name" value="SDH_sf"/>
</dbReference>
<accession>A0A5B8RD25</accession>
<dbReference type="EMBL" id="MN079086">
    <property type="protein sequence ID" value="QEA04607.1"/>
    <property type="molecule type" value="Genomic_DNA"/>
</dbReference>
<protein>
    <submittedName>
        <fullName evidence="4">FAD assembly factor SdhE</fullName>
    </submittedName>
</protein>
<keyword evidence="2" id="KW-0963">Cytoplasm</keyword>
<organism evidence="4">
    <name type="scientific">uncultured organism</name>
    <dbReference type="NCBI Taxonomy" id="155900"/>
    <lineage>
        <taxon>unclassified sequences</taxon>
        <taxon>environmental samples</taxon>
    </lineage>
</organism>
<dbReference type="InterPro" id="IPR050531">
    <property type="entry name" value="SdhE_FAD_assembly_factor"/>
</dbReference>
<dbReference type="Gene3D" id="1.10.150.250">
    <property type="entry name" value="Flavinator of succinate dehydrogenase"/>
    <property type="match status" value="1"/>
</dbReference>
<dbReference type="GO" id="GO:0006105">
    <property type="term" value="P:succinate metabolic process"/>
    <property type="evidence" value="ECO:0007669"/>
    <property type="project" value="TreeGrafter"/>
</dbReference>
<comment type="subcellular location">
    <subcellularLocation>
        <location evidence="1">Cytoplasm</location>
    </subcellularLocation>
</comment>
<dbReference type="PANTHER" id="PTHR39585:SF1">
    <property type="entry name" value="FAD ASSEMBLY FACTOR SDHE"/>
    <property type="match status" value="1"/>
</dbReference>
<proteinExistence type="predicted"/>
<evidence type="ECO:0000256" key="2">
    <source>
        <dbReference type="ARBA" id="ARBA00022490"/>
    </source>
</evidence>
<dbReference type="SUPFAM" id="SSF109910">
    <property type="entry name" value="YgfY-like"/>
    <property type="match status" value="1"/>
</dbReference>